<dbReference type="AlphaFoldDB" id="A0A418VI89"/>
<protein>
    <submittedName>
        <fullName evidence="2">Uncharacterized protein</fullName>
    </submittedName>
</protein>
<dbReference type="EMBL" id="QYYD01000007">
    <property type="protein sequence ID" value="RJF75850.1"/>
    <property type="molecule type" value="Genomic_DNA"/>
</dbReference>
<dbReference type="RefSeq" id="WP_119856178.1">
    <property type="nucleotide sequence ID" value="NZ_QYYD01000007.1"/>
</dbReference>
<evidence type="ECO:0000313" key="2">
    <source>
        <dbReference type="EMBL" id="RJF75850.1"/>
    </source>
</evidence>
<dbReference type="OrthoDB" id="8138752at2"/>
<comment type="caution">
    <text evidence="2">The sequence shown here is derived from an EMBL/GenBank/DDBJ whole genome shotgun (WGS) entry which is preliminary data.</text>
</comment>
<accession>A0A418VI89</accession>
<evidence type="ECO:0000313" key="3">
    <source>
        <dbReference type="Proteomes" id="UP000285523"/>
    </source>
</evidence>
<evidence type="ECO:0000256" key="1">
    <source>
        <dbReference type="SAM" id="SignalP"/>
    </source>
</evidence>
<gene>
    <name evidence="2" type="ORF">D4Q52_08880</name>
</gene>
<feature type="chain" id="PRO_5019158167" evidence="1">
    <location>
        <begin position="26"/>
        <end position="160"/>
    </location>
</feature>
<dbReference type="Proteomes" id="UP000285523">
    <property type="component" value="Unassembled WGS sequence"/>
</dbReference>
<reference evidence="2 3" key="1">
    <citation type="submission" date="2018-09" db="EMBL/GenBank/DDBJ databases">
        <title>Draft genome sequence of Rhodopseudomonas palustris 2.1.18.</title>
        <authorList>
            <person name="Robertson S.L."/>
            <person name="Meyer T.E."/>
            <person name="Kyndt J.A."/>
        </authorList>
    </citation>
    <scope>NUCLEOTIDE SEQUENCE [LARGE SCALE GENOMIC DNA]</scope>
    <source>
        <strain evidence="2 3">2.1.18</strain>
    </source>
</reference>
<organism evidence="2 3">
    <name type="scientific">Rhodopseudomonas palustris</name>
    <dbReference type="NCBI Taxonomy" id="1076"/>
    <lineage>
        <taxon>Bacteria</taxon>
        <taxon>Pseudomonadati</taxon>
        <taxon>Pseudomonadota</taxon>
        <taxon>Alphaproteobacteria</taxon>
        <taxon>Hyphomicrobiales</taxon>
        <taxon>Nitrobacteraceae</taxon>
        <taxon>Rhodopseudomonas</taxon>
    </lineage>
</organism>
<sequence length="160" mass="16907">MLRFRVLASTVPLLMLGLFAHSELAAGPQPCIAVGDHIVQIAPASWMAQRHVGFTDDPSRATVQVQIVDDPDAADFAISDDSASDEHSACAATPDSRLIGIAAHPPAAESVIYLTHDAVAADYRIYVRSTRFTEREAAALLVGASDRATPISTASLAHGF</sequence>
<feature type="signal peptide" evidence="1">
    <location>
        <begin position="1"/>
        <end position="25"/>
    </location>
</feature>
<proteinExistence type="predicted"/>
<keyword evidence="1" id="KW-0732">Signal</keyword>
<name>A0A418VI89_RHOPL</name>